<keyword evidence="2" id="KW-0227">DNA damage</keyword>
<accession>A0A381WSI9</accession>
<dbReference type="GO" id="GO:0016787">
    <property type="term" value="F:hydrolase activity"/>
    <property type="evidence" value="ECO:0007669"/>
    <property type="project" value="UniProtKB-KW"/>
</dbReference>
<dbReference type="InterPro" id="IPR014001">
    <property type="entry name" value="Helicase_ATP-bd"/>
</dbReference>
<keyword evidence="7" id="KW-0234">DNA repair</keyword>
<dbReference type="SMART" id="SM00487">
    <property type="entry name" value="DEXDc"/>
    <property type="match status" value="1"/>
</dbReference>
<gene>
    <name evidence="10" type="ORF">METZ01_LOCUS108309</name>
</gene>
<proteinExistence type="predicted"/>
<dbReference type="InterPro" id="IPR011545">
    <property type="entry name" value="DEAD/DEAH_box_helicase_dom"/>
</dbReference>
<organism evidence="10">
    <name type="scientific">marine metagenome</name>
    <dbReference type="NCBI Taxonomy" id="408172"/>
    <lineage>
        <taxon>unclassified sequences</taxon>
        <taxon>metagenomes</taxon>
        <taxon>ecological metagenomes</taxon>
    </lineage>
</organism>
<dbReference type="InterPro" id="IPR012340">
    <property type="entry name" value="NA-bd_OB-fold"/>
</dbReference>
<dbReference type="GO" id="GO:0003677">
    <property type="term" value="F:DNA binding"/>
    <property type="evidence" value="ECO:0007669"/>
    <property type="project" value="UniProtKB-KW"/>
</dbReference>
<feature type="domain" description="Helicase ATP-binding" evidence="8">
    <location>
        <begin position="280"/>
        <end position="441"/>
    </location>
</feature>
<dbReference type="EMBL" id="UINC01012740">
    <property type="protein sequence ID" value="SVA55455.1"/>
    <property type="molecule type" value="Genomic_DNA"/>
</dbReference>
<dbReference type="PROSITE" id="PS51194">
    <property type="entry name" value="HELICASE_CTER"/>
    <property type="match status" value="1"/>
</dbReference>
<evidence type="ECO:0000256" key="1">
    <source>
        <dbReference type="ARBA" id="ARBA00022741"/>
    </source>
</evidence>
<dbReference type="PANTHER" id="PTHR47964:SF1">
    <property type="entry name" value="ATP-DEPENDENT DNA HELICASE HOMOLOG RECG, CHLOROPLASTIC"/>
    <property type="match status" value="1"/>
</dbReference>
<dbReference type="CDD" id="cd04488">
    <property type="entry name" value="RecG_wedge_OBF"/>
    <property type="match status" value="1"/>
</dbReference>
<protein>
    <recommendedName>
        <fullName evidence="11">ATP-dependent DNA helicase RecG</fullName>
    </recommendedName>
</protein>
<evidence type="ECO:0000259" key="9">
    <source>
        <dbReference type="PROSITE" id="PS51194"/>
    </source>
</evidence>
<dbReference type="AlphaFoldDB" id="A0A381WSI9"/>
<dbReference type="GO" id="GO:0003678">
    <property type="term" value="F:DNA helicase activity"/>
    <property type="evidence" value="ECO:0007669"/>
    <property type="project" value="TreeGrafter"/>
</dbReference>
<keyword evidence="1" id="KW-0547">Nucleotide-binding</keyword>
<dbReference type="SUPFAM" id="SSF52540">
    <property type="entry name" value="P-loop containing nucleoside triphosphate hydrolases"/>
    <property type="match status" value="2"/>
</dbReference>
<dbReference type="SMART" id="SM00490">
    <property type="entry name" value="HELICc"/>
    <property type="match status" value="1"/>
</dbReference>
<dbReference type="Pfam" id="PF00270">
    <property type="entry name" value="DEAD"/>
    <property type="match status" value="1"/>
</dbReference>
<keyword evidence="6" id="KW-0238">DNA-binding</keyword>
<evidence type="ECO:0000256" key="3">
    <source>
        <dbReference type="ARBA" id="ARBA00022801"/>
    </source>
</evidence>
<dbReference type="InterPro" id="IPR047112">
    <property type="entry name" value="RecG/Mfd"/>
</dbReference>
<evidence type="ECO:0000256" key="7">
    <source>
        <dbReference type="ARBA" id="ARBA00023204"/>
    </source>
</evidence>
<evidence type="ECO:0000256" key="5">
    <source>
        <dbReference type="ARBA" id="ARBA00022840"/>
    </source>
</evidence>
<dbReference type="GO" id="GO:0006281">
    <property type="term" value="P:DNA repair"/>
    <property type="evidence" value="ECO:0007669"/>
    <property type="project" value="UniProtKB-KW"/>
</dbReference>
<feature type="domain" description="Helicase C-terminal" evidence="9">
    <location>
        <begin position="464"/>
        <end position="619"/>
    </location>
</feature>
<dbReference type="PROSITE" id="PS51192">
    <property type="entry name" value="HELICASE_ATP_BIND_1"/>
    <property type="match status" value="1"/>
</dbReference>
<keyword evidence="3" id="KW-0378">Hydrolase</keyword>
<dbReference type="NCBIfam" id="NF008164">
    <property type="entry name" value="PRK10917.1-2"/>
    <property type="match status" value="1"/>
</dbReference>
<evidence type="ECO:0008006" key="11">
    <source>
        <dbReference type="Google" id="ProtNLM"/>
    </source>
</evidence>
<feature type="non-terminal residue" evidence="10">
    <location>
        <position position="619"/>
    </location>
</feature>
<reference evidence="10" key="1">
    <citation type="submission" date="2018-05" db="EMBL/GenBank/DDBJ databases">
        <authorList>
            <person name="Lanie J.A."/>
            <person name="Ng W.-L."/>
            <person name="Kazmierczak K.M."/>
            <person name="Andrzejewski T.M."/>
            <person name="Davidsen T.M."/>
            <person name="Wayne K.J."/>
            <person name="Tettelin H."/>
            <person name="Glass J.I."/>
            <person name="Rusch D."/>
            <person name="Podicherti R."/>
            <person name="Tsui H.-C.T."/>
            <person name="Winkler M.E."/>
        </authorList>
    </citation>
    <scope>NUCLEOTIDE SEQUENCE</scope>
</reference>
<evidence type="ECO:0000256" key="4">
    <source>
        <dbReference type="ARBA" id="ARBA00022806"/>
    </source>
</evidence>
<dbReference type="GO" id="GO:0005524">
    <property type="term" value="F:ATP binding"/>
    <property type="evidence" value="ECO:0007669"/>
    <property type="project" value="UniProtKB-KW"/>
</dbReference>
<dbReference type="InterPro" id="IPR001650">
    <property type="entry name" value="Helicase_C-like"/>
</dbReference>
<evidence type="ECO:0000313" key="10">
    <source>
        <dbReference type="EMBL" id="SVA55455.1"/>
    </source>
</evidence>
<name>A0A381WSI9_9ZZZZ</name>
<dbReference type="Pfam" id="PF00271">
    <property type="entry name" value="Helicase_C"/>
    <property type="match status" value="1"/>
</dbReference>
<sequence>MRSEKINPLFSPISSLSGIGPKLEVLFNRLVGPKLIHLLWHIPYNVIKRNRHENIHEALINSIVTLKVKILEHKPSRFKKQPYKVNCVCGEVPIDIVFFYARHPVIKTTLPVASERFISGKLEYFRNTFQITHPSHIIEVEKINELKEIEPIYGLTAGLSQRVLLKNVQKVLLLIPELEEWIENQIIKKYSFNSWKNSLLSIHNPKSSDDLIYSNVHRRRLAFDELLSHQLAIAIIRNYNQKQKGIEFKSSSSLIDNFIDLLPFKLTNSQKNVWEEIRKDLISSHQMVRLLQGDVGSGKTIIALLAILQAIESGYQTAMMVPTSILALQHFNNIQILFKKLDINIIILTRKDKGNARLEKLKQIESGQIKLVIGTHALIQDDVTFNSIGLVVIDEQHRFGVFQRMAFTNKGRKPSILVMSATPIPRTLALAAYGDMDESKITELPIGRLPIKTTSLSLLKEKKLIERLLIKLQSNEKAYWVCPLIEESEELDLKAANERYEHLNKIFNKKVLIIHGQLKEKEKEEVMYKFQNEDYKILVSTTVIEVGIDIKEATTIIIEHAERFGLAQLHQLRGRVGRNDIQSSCILLHKDQIGENAKKRILKMKETNDGFEIAKKDLE</sequence>
<dbReference type="Gene3D" id="3.40.50.300">
    <property type="entry name" value="P-loop containing nucleotide triphosphate hydrolases"/>
    <property type="match status" value="2"/>
</dbReference>
<evidence type="ECO:0000256" key="6">
    <source>
        <dbReference type="ARBA" id="ARBA00023125"/>
    </source>
</evidence>
<dbReference type="CDD" id="cd17992">
    <property type="entry name" value="DEXHc_RecG"/>
    <property type="match status" value="1"/>
</dbReference>
<dbReference type="SUPFAM" id="SSF50249">
    <property type="entry name" value="Nucleic acid-binding proteins"/>
    <property type="match status" value="1"/>
</dbReference>
<dbReference type="InterPro" id="IPR027417">
    <property type="entry name" value="P-loop_NTPase"/>
</dbReference>
<dbReference type="PANTHER" id="PTHR47964">
    <property type="entry name" value="ATP-DEPENDENT DNA HELICASE HOMOLOG RECG, CHLOROPLASTIC"/>
    <property type="match status" value="1"/>
</dbReference>
<evidence type="ECO:0000256" key="2">
    <source>
        <dbReference type="ARBA" id="ARBA00022763"/>
    </source>
</evidence>
<keyword evidence="4" id="KW-0347">Helicase</keyword>
<keyword evidence="5" id="KW-0067">ATP-binding</keyword>
<evidence type="ECO:0000259" key="8">
    <source>
        <dbReference type="PROSITE" id="PS51192"/>
    </source>
</evidence>